<gene>
    <name evidence="2" type="ORF">C2845_PM15G10400</name>
</gene>
<keyword evidence="3" id="KW-1185">Reference proteome</keyword>
<feature type="region of interest" description="Disordered" evidence="1">
    <location>
        <begin position="1"/>
        <end position="47"/>
    </location>
</feature>
<evidence type="ECO:0000313" key="2">
    <source>
        <dbReference type="EMBL" id="RLM75067.1"/>
    </source>
</evidence>
<evidence type="ECO:0000313" key="3">
    <source>
        <dbReference type="Proteomes" id="UP000275267"/>
    </source>
</evidence>
<evidence type="ECO:0000256" key="1">
    <source>
        <dbReference type="SAM" id="MobiDB-lite"/>
    </source>
</evidence>
<dbReference type="EMBL" id="PQIB02000013">
    <property type="protein sequence ID" value="RLM75067.1"/>
    <property type="molecule type" value="Genomic_DNA"/>
</dbReference>
<accession>A0A3L6QCY5</accession>
<dbReference type="Proteomes" id="UP000275267">
    <property type="component" value="Unassembled WGS sequence"/>
</dbReference>
<organism evidence="2 3">
    <name type="scientific">Panicum miliaceum</name>
    <name type="common">Proso millet</name>
    <name type="synonym">Broomcorn millet</name>
    <dbReference type="NCBI Taxonomy" id="4540"/>
    <lineage>
        <taxon>Eukaryota</taxon>
        <taxon>Viridiplantae</taxon>
        <taxon>Streptophyta</taxon>
        <taxon>Embryophyta</taxon>
        <taxon>Tracheophyta</taxon>
        <taxon>Spermatophyta</taxon>
        <taxon>Magnoliopsida</taxon>
        <taxon>Liliopsida</taxon>
        <taxon>Poales</taxon>
        <taxon>Poaceae</taxon>
        <taxon>PACMAD clade</taxon>
        <taxon>Panicoideae</taxon>
        <taxon>Panicodae</taxon>
        <taxon>Paniceae</taxon>
        <taxon>Panicinae</taxon>
        <taxon>Panicum</taxon>
        <taxon>Panicum sect. Panicum</taxon>
    </lineage>
</organism>
<feature type="region of interest" description="Disordered" evidence="1">
    <location>
        <begin position="91"/>
        <end position="119"/>
    </location>
</feature>
<feature type="region of interest" description="Disordered" evidence="1">
    <location>
        <begin position="210"/>
        <end position="244"/>
    </location>
</feature>
<name>A0A3L6QCY5_PANMI</name>
<comment type="caution">
    <text evidence="2">The sequence shown here is derived from an EMBL/GenBank/DDBJ whole genome shotgun (WGS) entry which is preliminary data.</text>
</comment>
<protein>
    <submittedName>
        <fullName evidence="2">Uncharacterized protein</fullName>
    </submittedName>
</protein>
<feature type="compositionally biased region" description="Basic residues" evidence="1">
    <location>
        <begin position="210"/>
        <end position="227"/>
    </location>
</feature>
<reference evidence="3" key="1">
    <citation type="journal article" date="2019" name="Nat. Commun.">
        <title>The genome of broomcorn millet.</title>
        <authorList>
            <person name="Zou C."/>
            <person name="Miki D."/>
            <person name="Li D."/>
            <person name="Tang Q."/>
            <person name="Xiao L."/>
            <person name="Rajput S."/>
            <person name="Deng P."/>
            <person name="Jia W."/>
            <person name="Huang R."/>
            <person name="Zhang M."/>
            <person name="Sun Y."/>
            <person name="Hu J."/>
            <person name="Fu X."/>
            <person name="Schnable P.S."/>
            <person name="Li F."/>
            <person name="Zhang H."/>
            <person name="Feng B."/>
            <person name="Zhu X."/>
            <person name="Liu R."/>
            <person name="Schnable J.C."/>
            <person name="Zhu J.-K."/>
            <person name="Zhang H."/>
        </authorList>
    </citation>
    <scope>NUCLEOTIDE SEQUENCE [LARGE SCALE GENOMIC DNA]</scope>
</reference>
<feature type="compositionally biased region" description="Low complexity" evidence="1">
    <location>
        <begin position="91"/>
        <end position="109"/>
    </location>
</feature>
<proteinExistence type="predicted"/>
<dbReference type="AlphaFoldDB" id="A0A3L6QCY5"/>
<feature type="compositionally biased region" description="Low complexity" evidence="1">
    <location>
        <begin position="24"/>
        <end position="41"/>
    </location>
</feature>
<sequence>MPPPSPPGPRRAARSSSPRPPPRSRGSPPSRATPSSSTRRGSMARKSPAAGCSHLFIFFLPFPSLSETKRSWNRRRDFDAHAQAPRRLRLRPAWPGQGPGVPQVVPRGGADPRAVGDGRRAGHLRRAGVERHPVVRGRRRPGRHCALLLRLPPRHAAAADGVGGVEAVGGLLQPGLAGRRVGHPLVAHRRELRQLHRRAGLPRRQVLRPARPRRHRQGRRLHPRHREARAAQAGRDQARPHRHARHAHLLLRGRAGQDAARRARPIIRRRVYLYASIDSTQLAHDCARGEGR</sequence>